<evidence type="ECO:0000256" key="2">
    <source>
        <dbReference type="ARBA" id="ARBA00022525"/>
    </source>
</evidence>
<dbReference type="FunFam" id="3.40.190.10:FF:000095">
    <property type="entry name" value="Lactotransferrin"/>
    <property type="match status" value="1"/>
</dbReference>
<dbReference type="SUPFAM" id="SSF53850">
    <property type="entry name" value="Periplasmic binding protein-like II"/>
    <property type="match status" value="1"/>
</dbReference>
<evidence type="ECO:0000256" key="1">
    <source>
        <dbReference type="ARBA" id="ARBA00004613"/>
    </source>
</evidence>
<dbReference type="SMART" id="SM00094">
    <property type="entry name" value="TR_FER"/>
    <property type="match status" value="1"/>
</dbReference>
<gene>
    <name evidence="5" type="ORF">DPX16_2768</name>
</gene>
<dbReference type="GO" id="GO:0005886">
    <property type="term" value="C:plasma membrane"/>
    <property type="evidence" value="ECO:0007669"/>
    <property type="project" value="TreeGrafter"/>
</dbReference>
<dbReference type="GO" id="GO:0005769">
    <property type="term" value="C:early endosome"/>
    <property type="evidence" value="ECO:0007669"/>
    <property type="project" value="TreeGrafter"/>
</dbReference>
<dbReference type="Proteomes" id="UP000281406">
    <property type="component" value="Unassembled WGS sequence"/>
</dbReference>
<sequence>MYHPGGHLAVVLFLLVLVSMSTENNIIRWCTVSDAEEQKCLDLAGNATARNIRGHLLCVRGQSPTDCMKQIKNGTADASTMYADEIYTAGFCYGLDVAVGESYNGVDGINYYVVALARTSSSDLSLLEMHERSSCHPGMRTTVGWTVPIGFLVNTSQISVDEQCNFPHAVGDFFGYSCVPGVKDPEHDPKGNNPRNLCEACIGDENDRHICANNPRERHFGEAGALRCVAENLGDVAFVKHTTVFDNMQGKNQESWALDLELEDLKLLCPDGSEANLFQHERCHLAVVPTNAVVVRLEDKCRVYKFLERVQNAFANATEGFSLFSSVNYGQPDVLFSDFTRKLLRVMGTYTSWLGSSYTTILKAFECEGTVCVDLMRKEETTVSVSLTIPEALCVKCATLNASLCFVLNNNKAGESHAAKMTKVFSLTLFKPESTLMERLRKKLQLLDVSECTTLSLRKKSWSKHKDLSEFDKGQIVMARRLGQSISKTAALVGCSRSAVVSIYQKCSKEGAVVNRRQGHERTRLIDGWPVWSDPTDEILGDRAFSVVAPRLWNDLPFSVRSSTSPQMFKSHLKTCLYLKEFDVVL</sequence>
<dbReference type="EMBL" id="RJVU01061481">
    <property type="protein sequence ID" value="ROJ35254.1"/>
    <property type="molecule type" value="Genomic_DNA"/>
</dbReference>
<feature type="domain" description="Transferrin-like" evidence="4">
    <location>
        <begin position="27"/>
        <end position="367"/>
    </location>
</feature>
<comment type="caution">
    <text evidence="5">The sequence shown here is derived from an EMBL/GenBank/DDBJ whole genome shotgun (WGS) entry which is preliminary data.</text>
</comment>
<evidence type="ECO:0000256" key="3">
    <source>
        <dbReference type="SAM" id="SignalP"/>
    </source>
</evidence>
<proteinExistence type="predicted"/>
<dbReference type="Gene3D" id="3.40.190.10">
    <property type="entry name" value="Periplasmic binding protein-like II"/>
    <property type="match status" value="2"/>
</dbReference>
<dbReference type="GO" id="GO:0055037">
    <property type="term" value="C:recycling endosome"/>
    <property type="evidence" value="ECO:0007669"/>
    <property type="project" value="TreeGrafter"/>
</dbReference>
<keyword evidence="2" id="KW-0964">Secreted</keyword>
<reference evidence="5 6" key="1">
    <citation type="submission" date="2018-10" db="EMBL/GenBank/DDBJ databases">
        <title>Genome assembly for a Yunnan-Guizhou Plateau 3E fish, Anabarilius grahami (Regan), and its evolutionary and genetic applications.</title>
        <authorList>
            <person name="Jiang W."/>
        </authorList>
    </citation>
    <scope>NUCLEOTIDE SEQUENCE [LARGE SCALE GENOMIC DNA]</scope>
    <source>
        <strain evidence="5">AG-KIZ</strain>
        <tissue evidence="5">Muscle</tissue>
    </source>
</reference>
<dbReference type="AlphaFoldDB" id="A0A3N0XU20"/>
<dbReference type="PROSITE" id="PS51408">
    <property type="entry name" value="TRANSFERRIN_LIKE_4"/>
    <property type="match status" value="1"/>
</dbReference>
<evidence type="ECO:0000313" key="6">
    <source>
        <dbReference type="Proteomes" id="UP000281406"/>
    </source>
</evidence>
<organism evidence="5 6">
    <name type="scientific">Anabarilius grahami</name>
    <name type="common">Kanglang fish</name>
    <name type="synonym">Barilius grahami</name>
    <dbReference type="NCBI Taxonomy" id="495550"/>
    <lineage>
        <taxon>Eukaryota</taxon>
        <taxon>Metazoa</taxon>
        <taxon>Chordata</taxon>
        <taxon>Craniata</taxon>
        <taxon>Vertebrata</taxon>
        <taxon>Euteleostomi</taxon>
        <taxon>Actinopterygii</taxon>
        <taxon>Neopterygii</taxon>
        <taxon>Teleostei</taxon>
        <taxon>Ostariophysi</taxon>
        <taxon>Cypriniformes</taxon>
        <taxon>Xenocyprididae</taxon>
        <taxon>Xenocypridinae</taxon>
        <taxon>Xenocypridinae incertae sedis</taxon>
        <taxon>Anabarilius</taxon>
    </lineage>
</organism>
<dbReference type="CDD" id="cd13529">
    <property type="entry name" value="PBP2_transferrin"/>
    <property type="match status" value="1"/>
</dbReference>
<feature type="chain" id="PRO_5018274676" evidence="3">
    <location>
        <begin position="22"/>
        <end position="586"/>
    </location>
</feature>
<dbReference type="GO" id="GO:0005615">
    <property type="term" value="C:extracellular space"/>
    <property type="evidence" value="ECO:0007669"/>
    <property type="project" value="TreeGrafter"/>
</dbReference>
<evidence type="ECO:0000313" key="5">
    <source>
        <dbReference type="EMBL" id="ROJ35254.1"/>
    </source>
</evidence>
<name>A0A3N0XU20_ANAGA</name>
<protein>
    <submittedName>
        <fullName evidence="5">Otolith matrix protein 1</fullName>
    </submittedName>
</protein>
<dbReference type="PANTHER" id="PTHR11485">
    <property type="entry name" value="TRANSFERRIN"/>
    <property type="match status" value="1"/>
</dbReference>
<feature type="signal peptide" evidence="3">
    <location>
        <begin position="1"/>
        <end position="21"/>
    </location>
</feature>
<dbReference type="GO" id="GO:0006826">
    <property type="term" value="P:iron ion transport"/>
    <property type="evidence" value="ECO:0007669"/>
    <property type="project" value="TreeGrafter"/>
</dbReference>
<keyword evidence="3" id="KW-0732">Signal</keyword>
<dbReference type="Pfam" id="PF00405">
    <property type="entry name" value="Transferrin"/>
    <property type="match status" value="1"/>
</dbReference>
<dbReference type="PANTHER" id="PTHR11485:SF49">
    <property type="entry name" value="OTOLITH MATRIX PROTEIN 1"/>
    <property type="match status" value="1"/>
</dbReference>
<accession>A0A3N0XU20</accession>
<dbReference type="OrthoDB" id="9981115at2759"/>
<evidence type="ECO:0000259" key="4">
    <source>
        <dbReference type="PROSITE" id="PS51408"/>
    </source>
</evidence>
<dbReference type="InterPro" id="IPR001156">
    <property type="entry name" value="Transferrin-like_dom"/>
</dbReference>
<dbReference type="PRINTS" id="PR00422">
    <property type="entry name" value="TRANSFERRIN"/>
</dbReference>
<keyword evidence="6" id="KW-1185">Reference proteome</keyword>
<comment type="subcellular location">
    <subcellularLocation>
        <location evidence="1">Secreted</location>
    </subcellularLocation>
</comment>